<organism evidence="1 2">
    <name type="scientific">Ureibacillus galli</name>
    <dbReference type="NCBI Taxonomy" id="2762222"/>
    <lineage>
        <taxon>Bacteria</taxon>
        <taxon>Bacillati</taxon>
        <taxon>Bacillota</taxon>
        <taxon>Bacilli</taxon>
        <taxon>Bacillales</taxon>
        <taxon>Caryophanaceae</taxon>
        <taxon>Ureibacillus</taxon>
    </lineage>
</organism>
<name>A0ABR8XC70_9BACL</name>
<dbReference type="InterPro" id="IPR052927">
    <property type="entry name" value="DCC_oxidoreductase"/>
</dbReference>
<dbReference type="Proteomes" id="UP000640930">
    <property type="component" value="Unassembled WGS sequence"/>
</dbReference>
<dbReference type="EMBL" id="JACSQA010000011">
    <property type="protein sequence ID" value="MBD8026817.1"/>
    <property type="molecule type" value="Genomic_DNA"/>
</dbReference>
<accession>A0ABR8XC70</accession>
<sequence length="127" mass="15087">MNIILFDGECHFCDATVQFIIKRDRQKHFKFASIQSEVGQTLMKKFRIPKSIDSVIYIEDSNCYIKSTAVLRISRKLDGCWKGCYLFKVIPTPIRDWVYDVIAKNRHRFIKNNHCIIPKRDDLDRFI</sequence>
<proteinExistence type="predicted"/>
<keyword evidence="2" id="KW-1185">Reference proteome</keyword>
<dbReference type="PANTHER" id="PTHR33639:SF2">
    <property type="entry name" value="DUF393 DOMAIN-CONTAINING PROTEIN"/>
    <property type="match status" value="1"/>
</dbReference>
<dbReference type="Pfam" id="PF04134">
    <property type="entry name" value="DCC1-like"/>
    <property type="match status" value="1"/>
</dbReference>
<dbReference type="RefSeq" id="WP_191707311.1">
    <property type="nucleotide sequence ID" value="NZ_JACSQA010000011.1"/>
</dbReference>
<evidence type="ECO:0000313" key="2">
    <source>
        <dbReference type="Proteomes" id="UP000640930"/>
    </source>
</evidence>
<dbReference type="PANTHER" id="PTHR33639">
    <property type="entry name" value="THIOL-DISULFIDE OXIDOREDUCTASE DCC"/>
    <property type="match status" value="1"/>
</dbReference>
<evidence type="ECO:0000313" key="1">
    <source>
        <dbReference type="EMBL" id="MBD8026817.1"/>
    </source>
</evidence>
<reference evidence="1 2" key="1">
    <citation type="submission" date="2020-08" db="EMBL/GenBank/DDBJ databases">
        <title>A Genomic Blueprint of the Chicken Gut Microbiome.</title>
        <authorList>
            <person name="Gilroy R."/>
            <person name="Ravi A."/>
            <person name="Getino M."/>
            <person name="Pursley I."/>
            <person name="Horton D.L."/>
            <person name="Alikhan N.-F."/>
            <person name="Baker D."/>
            <person name="Gharbi K."/>
            <person name="Hall N."/>
            <person name="Watson M."/>
            <person name="Adriaenssens E.M."/>
            <person name="Foster-Nyarko E."/>
            <person name="Jarju S."/>
            <person name="Secka A."/>
            <person name="Antonio M."/>
            <person name="Oren A."/>
            <person name="Chaudhuri R."/>
            <person name="La Ragione R.M."/>
            <person name="Hildebrand F."/>
            <person name="Pallen M.J."/>
        </authorList>
    </citation>
    <scope>NUCLEOTIDE SEQUENCE [LARGE SCALE GENOMIC DNA]</scope>
    <source>
        <strain evidence="1 2">Re31</strain>
    </source>
</reference>
<dbReference type="InterPro" id="IPR007263">
    <property type="entry name" value="DCC1-like"/>
</dbReference>
<protein>
    <submittedName>
        <fullName evidence="1">DUF393 domain-containing protein</fullName>
    </submittedName>
</protein>
<comment type="caution">
    <text evidence="1">The sequence shown here is derived from an EMBL/GenBank/DDBJ whole genome shotgun (WGS) entry which is preliminary data.</text>
</comment>
<gene>
    <name evidence="1" type="ORF">H9636_09110</name>
</gene>